<protein>
    <recommendedName>
        <fullName evidence="3">SUKH-4 immunity protein</fullName>
    </recommendedName>
</protein>
<comment type="caution">
    <text evidence="1">The sequence shown here is derived from an EMBL/GenBank/DDBJ whole genome shotgun (WGS) entry which is preliminary data.</text>
</comment>
<organism evidence="1 2">
    <name type="scientific">Micromonospora echinofusca</name>
    <dbReference type="NCBI Taxonomy" id="47858"/>
    <lineage>
        <taxon>Bacteria</taxon>
        <taxon>Bacillati</taxon>
        <taxon>Actinomycetota</taxon>
        <taxon>Actinomycetes</taxon>
        <taxon>Micromonosporales</taxon>
        <taxon>Micromonosporaceae</taxon>
        <taxon>Micromonospora</taxon>
    </lineage>
</organism>
<dbReference type="EMBL" id="WVUH01000530">
    <property type="protein sequence ID" value="MBO4210602.1"/>
    <property type="molecule type" value="Genomic_DNA"/>
</dbReference>
<keyword evidence="2" id="KW-1185">Reference proteome</keyword>
<gene>
    <name evidence="1" type="ORF">GSF22_32110</name>
</gene>
<dbReference type="Proteomes" id="UP000823521">
    <property type="component" value="Unassembled WGS sequence"/>
</dbReference>
<sequence length="175" mass="19446">MNDSPEHHWGGLTADEIREVWDGRLRPVPAELITPAVTPHTRRFLTEVGLPDVAVLGVDFLFEGPLTAVTEQGSREYLVVTQQRSNASFAVDLQNDQVVEYHPTAPEGTRFMNSDLAALLFFLGQVRKALTLEEIPALEEALEDVRTSVAVHDPAAMEDEAAWKLWLDDLESQLG</sequence>
<reference evidence="1 2" key="1">
    <citation type="submission" date="2019-12" db="EMBL/GenBank/DDBJ databases">
        <title>Whole genome sequencing of endophytic Actinobacterium Micromonospora sp. MPMI6T.</title>
        <authorList>
            <person name="Evv R."/>
            <person name="Podile A.R."/>
        </authorList>
    </citation>
    <scope>NUCLEOTIDE SEQUENCE [LARGE SCALE GENOMIC DNA]</scope>
    <source>
        <strain evidence="1 2">MPMI6</strain>
    </source>
</reference>
<evidence type="ECO:0000313" key="1">
    <source>
        <dbReference type="EMBL" id="MBO4210602.1"/>
    </source>
</evidence>
<accession>A0ABS3W1D2</accession>
<dbReference type="RefSeq" id="WP_208817681.1">
    <property type="nucleotide sequence ID" value="NZ_WVUH01000530.1"/>
</dbReference>
<name>A0ABS3W1D2_MICEH</name>
<proteinExistence type="predicted"/>
<dbReference type="InterPro" id="IPR025851">
    <property type="entry name" value="SUKH-4"/>
</dbReference>
<dbReference type="Pfam" id="PF14435">
    <property type="entry name" value="SUKH-4"/>
    <property type="match status" value="1"/>
</dbReference>
<evidence type="ECO:0000313" key="2">
    <source>
        <dbReference type="Proteomes" id="UP000823521"/>
    </source>
</evidence>
<evidence type="ECO:0008006" key="3">
    <source>
        <dbReference type="Google" id="ProtNLM"/>
    </source>
</evidence>